<evidence type="ECO:0000259" key="8">
    <source>
        <dbReference type="PROSITE" id="PS50048"/>
    </source>
</evidence>
<dbReference type="PROSITE" id="PS00463">
    <property type="entry name" value="ZN2_CY6_FUNGAL_1"/>
    <property type="match status" value="1"/>
</dbReference>
<feature type="compositionally biased region" description="Low complexity" evidence="7">
    <location>
        <begin position="577"/>
        <end position="587"/>
    </location>
</feature>
<feature type="domain" description="Zn(2)-C6 fungal-type" evidence="8">
    <location>
        <begin position="30"/>
        <end position="58"/>
    </location>
</feature>
<feature type="compositionally biased region" description="Low complexity" evidence="7">
    <location>
        <begin position="406"/>
        <end position="419"/>
    </location>
</feature>
<dbReference type="PRINTS" id="PR00755">
    <property type="entry name" value="AFLATOXINBRP"/>
</dbReference>
<dbReference type="CDD" id="cd00067">
    <property type="entry name" value="GAL4"/>
    <property type="match status" value="1"/>
</dbReference>
<keyword evidence="1" id="KW-0479">Metal-binding</keyword>
<keyword evidence="4" id="KW-0238">DNA-binding</keyword>
<dbReference type="SUPFAM" id="SSF57701">
    <property type="entry name" value="Zn2/Cys6 DNA-binding domain"/>
    <property type="match status" value="1"/>
</dbReference>
<dbReference type="Pfam" id="PF11951">
    <property type="entry name" value="Fungal_trans_2"/>
    <property type="match status" value="1"/>
</dbReference>
<dbReference type="PROSITE" id="PS50048">
    <property type="entry name" value="ZN2_CY6_FUNGAL_2"/>
    <property type="match status" value="1"/>
</dbReference>
<evidence type="ECO:0000256" key="4">
    <source>
        <dbReference type="ARBA" id="ARBA00023125"/>
    </source>
</evidence>
<dbReference type="Pfam" id="PF00172">
    <property type="entry name" value="Zn_clus"/>
    <property type="match status" value="1"/>
</dbReference>
<keyword evidence="6" id="KW-0539">Nucleus</keyword>
<evidence type="ECO:0000256" key="1">
    <source>
        <dbReference type="ARBA" id="ARBA00022723"/>
    </source>
</evidence>
<dbReference type="PANTHER" id="PTHR36206:SF16">
    <property type="entry name" value="TRANSCRIPTION FACTOR DOMAIN-CONTAINING PROTEIN-RELATED"/>
    <property type="match status" value="1"/>
</dbReference>
<keyword evidence="3" id="KW-0805">Transcription regulation</keyword>
<proteinExistence type="predicted"/>
<dbReference type="SMART" id="SM00066">
    <property type="entry name" value="GAL4"/>
    <property type="match status" value="1"/>
</dbReference>
<sequence>MAHNSDSMSPPSSSQLIRSGRKGSKKVRTGCITCKIRKVKCDEEKPFCMRCTKTGRRCDGYLDSKSLTRRKHPRPPMGEPHAPIDPIFDWATGDEKRAFHFFQHVTAPCLAADHDGAFFRVLVLQICQTEPAVRHAVLAVSSLHENMVQAAMMPAMLHHNNNDNENKSSFALYQYNRAIACLLEQMRTVNARPLVPLLTCVLFVCIELMQSKDKESLIHLEQGRQILSQLGPRVTGRSPEIDLIKQHLVPMYTRMSLTSLMLGCAPTAIPEPLKMLTEVPMVFKTIDEVRYALYDFMDQCLRFAKKSHAAKISKVSEEDMRAFEQEQDVLLRKLAKFNVAFAMYRSTKAREAPPGSIALIQVHVHTTFIWVSTALSRHETVFDDYVDTFSAIIPLAGEFINTLMSSSSSSRETGGTTTTKGGGTGMDGRRLSAMFTFEMHVIAPLYFVAAKCRHPMIRRAALELLRRNPGRRENLWRANVMATIAEHTMKLEEKHLREGGGVSNRGERSVSPPGQGGGMQQQQEQQQQHHFPWQFGPGDVWGGAGGGLEGVPFPDGFLGGHHPGQQQPQQQPPPQPQQQQQQQQQPQGFGLYDSIPVNRPVSSGTAVSVEYPVGIPPSQHHHHMPIDPSLLFDTTTAAEVSSAHSFSVAPSIASSLDDLGSAQTIFVGGGGGKGNSSATTGGSQPHSQVSAWGSAGGTVVAGAPGIALEPPTPRDDSPFGGHILSQQQSQSVGSPSVGSEGSPEMHAIDSFGGYQLPYQNNGGYGGGMEFVLGGGGGGGGQYGGMGGMGMGMGNMGGGGMQFWRSGDAPYDVPERYRVRESILGPEKEDGSSWVMMFRKLGGLDGEWDVLTESVVC</sequence>
<evidence type="ECO:0000256" key="6">
    <source>
        <dbReference type="ARBA" id="ARBA00023242"/>
    </source>
</evidence>
<evidence type="ECO:0000256" key="3">
    <source>
        <dbReference type="ARBA" id="ARBA00023015"/>
    </source>
</evidence>
<dbReference type="GO" id="GO:0008270">
    <property type="term" value="F:zinc ion binding"/>
    <property type="evidence" value="ECO:0007669"/>
    <property type="project" value="InterPro"/>
</dbReference>
<evidence type="ECO:0000256" key="5">
    <source>
        <dbReference type="ARBA" id="ARBA00023163"/>
    </source>
</evidence>
<feature type="region of interest" description="Disordered" evidence="7">
    <location>
        <begin position="406"/>
        <end position="427"/>
    </location>
</feature>
<feature type="region of interest" description="Disordered" evidence="7">
    <location>
        <begin position="1"/>
        <end position="22"/>
    </location>
</feature>
<dbReference type="InterPro" id="IPR036864">
    <property type="entry name" value="Zn2-C6_fun-type_DNA-bd_sf"/>
</dbReference>
<dbReference type="Proteomes" id="UP001174997">
    <property type="component" value="Unassembled WGS sequence"/>
</dbReference>
<dbReference type="InterPro" id="IPR052360">
    <property type="entry name" value="Transcr_Regulatory_Proteins"/>
</dbReference>
<name>A0AA40D7P7_9PEZI</name>
<keyword evidence="10" id="KW-1185">Reference proteome</keyword>
<organism evidence="9 10">
    <name type="scientific">Cercophora samala</name>
    <dbReference type="NCBI Taxonomy" id="330535"/>
    <lineage>
        <taxon>Eukaryota</taxon>
        <taxon>Fungi</taxon>
        <taxon>Dikarya</taxon>
        <taxon>Ascomycota</taxon>
        <taxon>Pezizomycotina</taxon>
        <taxon>Sordariomycetes</taxon>
        <taxon>Sordariomycetidae</taxon>
        <taxon>Sordariales</taxon>
        <taxon>Lasiosphaeriaceae</taxon>
        <taxon>Cercophora</taxon>
    </lineage>
</organism>
<gene>
    <name evidence="9" type="ORF">QBC41DRAFT_281817</name>
</gene>
<comment type="caution">
    <text evidence="9">The sequence shown here is derived from an EMBL/GenBank/DDBJ whole genome shotgun (WGS) entry which is preliminary data.</text>
</comment>
<dbReference type="GO" id="GO:0003677">
    <property type="term" value="F:DNA binding"/>
    <property type="evidence" value="ECO:0007669"/>
    <property type="project" value="UniProtKB-KW"/>
</dbReference>
<feature type="region of interest" description="Disordered" evidence="7">
    <location>
        <begin position="496"/>
        <end position="601"/>
    </location>
</feature>
<evidence type="ECO:0000313" key="10">
    <source>
        <dbReference type="Proteomes" id="UP001174997"/>
    </source>
</evidence>
<dbReference type="GO" id="GO:0000981">
    <property type="term" value="F:DNA-binding transcription factor activity, RNA polymerase II-specific"/>
    <property type="evidence" value="ECO:0007669"/>
    <property type="project" value="InterPro"/>
</dbReference>
<reference evidence="9" key="1">
    <citation type="submission" date="2023-06" db="EMBL/GenBank/DDBJ databases">
        <title>Genome-scale phylogeny and comparative genomics of the fungal order Sordariales.</title>
        <authorList>
            <consortium name="Lawrence Berkeley National Laboratory"/>
            <person name="Hensen N."/>
            <person name="Bonometti L."/>
            <person name="Westerberg I."/>
            <person name="Brannstrom I.O."/>
            <person name="Guillou S."/>
            <person name="Cros-Aarteil S."/>
            <person name="Calhoun S."/>
            <person name="Haridas S."/>
            <person name="Kuo A."/>
            <person name="Mondo S."/>
            <person name="Pangilinan J."/>
            <person name="Riley R."/>
            <person name="Labutti K."/>
            <person name="Andreopoulos B."/>
            <person name="Lipzen A."/>
            <person name="Chen C."/>
            <person name="Yanf M."/>
            <person name="Daum C."/>
            <person name="Ng V."/>
            <person name="Clum A."/>
            <person name="Steindorff A."/>
            <person name="Ohm R."/>
            <person name="Martin F."/>
            <person name="Silar P."/>
            <person name="Natvig D."/>
            <person name="Lalanne C."/>
            <person name="Gautier V."/>
            <person name="Ament-Velasquez S.L."/>
            <person name="Kruys A."/>
            <person name="Hutchinson M.I."/>
            <person name="Powell A.J."/>
            <person name="Barry K."/>
            <person name="Miller A.N."/>
            <person name="Grigoriev I.V."/>
            <person name="Debuchy R."/>
            <person name="Gladieux P."/>
            <person name="Thoren M.H."/>
            <person name="Johannesson H."/>
        </authorList>
    </citation>
    <scope>NUCLEOTIDE SEQUENCE</scope>
    <source>
        <strain evidence="9">CBS 307.81</strain>
    </source>
</reference>
<feature type="region of interest" description="Disordered" evidence="7">
    <location>
        <begin position="671"/>
        <end position="750"/>
    </location>
</feature>
<evidence type="ECO:0000256" key="7">
    <source>
        <dbReference type="SAM" id="MobiDB-lite"/>
    </source>
</evidence>
<dbReference type="AlphaFoldDB" id="A0AA40D7P7"/>
<feature type="compositionally biased region" description="Low complexity" evidence="7">
    <location>
        <begin position="725"/>
        <end position="744"/>
    </location>
</feature>
<dbReference type="PANTHER" id="PTHR36206">
    <property type="entry name" value="ASPERCRYPTIN BIOSYNTHESIS CLUSTER-SPECIFIC TRANSCRIPTION REGULATOR ATNN-RELATED"/>
    <property type="match status" value="1"/>
</dbReference>
<dbReference type="EMBL" id="JAULSY010000097">
    <property type="protein sequence ID" value="KAK0665986.1"/>
    <property type="molecule type" value="Genomic_DNA"/>
</dbReference>
<accession>A0AA40D7P7</accession>
<feature type="compositionally biased region" description="Gly residues" evidence="7">
    <location>
        <begin position="539"/>
        <end position="549"/>
    </location>
</feature>
<dbReference type="InterPro" id="IPR001138">
    <property type="entry name" value="Zn2Cys6_DnaBD"/>
</dbReference>
<keyword evidence="5" id="KW-0804">Transcription</keyword>
<dbReference type="InterPro" id="IPR021858">
    <property type="entry name" value="Fun_TF"/>
</dbReference>
<keyword evidence="2" id="KW-0862">Zinc</keyword>
<feature type="compositionally biased region" description="Low complexity" evidence="7">
    <location>
        <begin position="1"/>
        <end position="14"/>
    </location>
</feature>
<dbReference type="Gene3D" id="4.10.240.10">
    <property type="entry name" value="Zn(2)-C6 fungal-type DNA-binding domain"/>
    <property type="match status" value="1"/>
</dbReference>
<evidence type="ECO:0000313" key="9">
    <source>
        <dbReference type="EMBL" id="KAK0665986.1"/>
    </source>
</evidence>
<protein>
    <recommendedName>
        <fullName evidence="8">Zn(2)-C6 fungal-type domain-containing protein</fullName>
    </recommendedName>
</protein>
<evidence type="ECO:0000256" key="2">
    <source>
        <dbReference type="ARBA" id="ARBA00022833"/>
    </source>
</evidence>